<dbReference type="AlphaFoldDB" id="A0A3N6NCB9"/>
<keyword evidence="3" id="KW-1185">Reference proteome</keyword>
<dbReference type="RefSeq" id="WP_124146638.1">
    <property type="nucleotide sequence ID" value="NZ_CAWOLW010000690.1"/>
</dbReference>
<organism evidence="2 3">
    <name type="scientific">Okeania hirsuta</name>
    <dbReference type="NCBI Taxonomy" id="1458930"/>
    <lineage>
        <taxon>Bacteria</taxon>
        <taxon>Bacillati</taxon>
        <taxon>Cyanobacteriota</taxon>
        <taxon>Cyanophyceae</taxon>
        <taxon>Oscillatoriophycideae</taxon>
        <taxon>Oscillatoriales</taxon>
        <taxon>Microcoleaceae</taxon>
        <taxon>Okeania</taxon>
    </lineage>
</organism>
<accession>A0A3N6NCB9</accession>
<dbReference type="Proteomes" id="UP000269154">
    <property type="component" value="Unassembled WGS sequence"/>
</dbReference>
<protein>
    <submittedName>
        <fullName evidence="2">DUF4277 domain-containing protein</fullName>
    </submittedName>
</protein>
<sequence>MHLNVVKAMILNGMGLVSSPLYIFKDFFEGKAVEHLRWN</sequence>
<name>A0A3N6NCB9_9CYAN</name>
<comment type="caution">
    <text evidence="2">The sequence shown here is derived from an EMBL/GenBank/DDBJ whole genome shotgun (WGS) entry which is preliminary data.</text>
</comment>
<dbReference type="Pfam" id="PF14104">
    <property type="entry name" value="DUF4277"/>
    <property type="match status" value="1"/>
</dbReference>
<evidence type="ECO:0000313" key="2">
    <source>
        <dbReference type="EMBL" id="RQH42260.1"/>
    </source>
</evidence>
<proteinExistence type="predicted"/>
<dbReference type="EMBL" id="RCBY01000075">
    <property type="protein sequence ID" value="RQH42260.1"/>
    <property type="molecule type" value="Genomic_DNA"/>
</dbReference>
<evidence type="ECO:0000259" key="1">
    <source>
        <dbReference type="Pfam" id="PF14104"/>
    </source>
</evidence>
<reference evidence="2 3" key="1">
    <citation type="journal article" date="2018" name="ACS Chem. Biol.">
        <title>Ketoreductase domain dysfunction expands chemodiversity: malyngamide biosynthesis in the cyanobacterium Okeania hirsuta.</title>
        <authorList>
            <person name="Moss N.A."/>
            <person name="Leao T."/>
            <person name="Rankin M."/>
            <person name="McCullough T.M."/>
            <person name="Qu P."/>
            <person name="Korobeynikov A."/>
            <person name="Smith J.L."/>
            <person name="Gerwick L."/>
            <person name="Gerwick W.H."/>
        </authorList>
    </citation>
    <scope>NUCLEOTIDE SEQUENCE [LARGE SCALE GENOMIC DNA]</scope>
    <source>
        <strain evidence="2 3">PAB10Feb10-1</strain>
    </source>
</reference>
<feature type="domain" description="DUF4277" evidence="1">
    <location>
        <begin position="4"/>
        <end position="36"/>
    </location>
</feature>
<dbReference type="InterPro" id="IPR025457">
    <property type="entry name" value="DUF4277"/>
</dbReference>
<evidence type="ECO:0000313" key="3">
    <source>
        <dbReference type="Proteomes" id="UP000269154"/>
    </source>
</evidence>
<gene>
    <name evidence="2" type="ORF">D5R40_14820</name>
</gene>
<dbReference type="OrthoDB" id="467786at2"/>